<dbReference type="PANTHER" id="PTHR33144:SF16">
    <property type="entry name" value="OS02G0129000 PROTEIN"/>
    <property type="match status" value="1"/>
</dbReference>
<protein>
    <recommendedName>
        <fullName evidence="3">Transposase-associated domain-containing protein</fullName>
    </recommendedName>
</protein>
<dbReference type="AlphaFoldDB" id="A0AAV0YJ31"/>
<dbReference type="EMBL" id="OX451736">
    <property type="protein sequence ID" value="CAI8586041.1"/>
    <property type="molecule type" value="Genomic_DNA"/>
</dbReference>
<name>A0AAV0YJ31_VICFA</name>
<feature type="region of interest" description="Disordered" evidence="2">
    <location>
        <begin position="417"/>
        <end position="446"/>
    </location>
</feature>
<evidence type="ECO:0000313" key="4">
    <source>
        <dbReference type="EMBL" id="CAI8586041.1"/>
    </source>
</evidence>
<accession>A0AAV0YJ31</accession>
<sequence>MIKKDWVELPPHSQSYKDGVNYFLNIAFTKGMVEEEEILCPCSVCCNDSWEVRDVVYDHLCSKGFVKGYTEWIYHGEDESLIDLDGDSDDETSSHDDIDGLLFETFKDVAEGGGVHEGINEDAKKFYKLVDDANQEFEKVVSDLSLFLGTLARNSTFCPLRYTNWSGMPDDNKNRFWRYTNRKFILPVEARDWIETTVREAWRRYKHKINKNHFLKYSNMTERLKNRPPNVPIAQFKSLCAYWSKETIQAISENNTRNRAQLKWMHRMGPKKFALTREKVREKEKREPTQSEMFVETRKGNKGKELDVETGKVISQLQEMVEKEESDTEAFKVFFGKECPGRVRCYGRNITKTSLKRKAEINALKQAHSEEVSTLRDEFQDKIDRLQNAFKTVIQQCNPQINIESIEDLLGLSHGDANSSPKDIRPQMHSSTSTHAPCHGKDNINDEIQEDDINDKIQEDDLNDKIQEDDVDDEFQEDDIDLDDEFQEEDIDGEFQEDDVDEEFMEDDISNEFQEDDLDALLLEDKLE</sequence>
<keyword evidence="1" id="KW-0175">Coiled coil</keyword>
<dbReference type="InterPro" id="IPR004252">
    <property type="entry name" value="Probable_transposase_24"/>
</dbReference>
<gene>
    <name evidence="4" type="ORF">VFH_I235680</name>
</gene>
<dbReference type="PANTHER" id="PTHR33144">
    <property type="entry name" value="OS10G0409366 PROTEIN-RELATED"/>
    <property type="match status" value="1"/>
</dbReference>
<proteinExistence type="predicted"/>
<reference evidence="4 5" key="1">
    <citation type="submission" date="2023-01" db="EMBL/GenBank/DDBJ databases">
        <authorList>
            <person name="Kreplak J."/>
        </authorList>
    </citation>
    <scope>NUCLEOTIDE SEQUENCE [LARGE SCALE GENOMIC DNA]</scope>
</reference>
<feature type="compositionally biased region" description="Acidic residues" evidence="2">
    <location>
        <begin position="469"/>
        <end position="488"/>
    </location>
</feature>
<dbReference type="Proteomes" id="UP001157006">
    <property type="component" value="Chromosome 1L"/>
</dbReference>
<keyword evidence="5" id="KW-1185">Reference proteome</keyword>
<dbReference type="Pfam" id="PF13963">
    <property type="entry name" value="Transpos_assoc"/>
    <property type="match status" value="1"/>
</dbReference>
<dbReference type="Pfam" id="PF03004">
    <property type="entry name" value="Transposase_24"/>
    <property type="match status" value="1"/>
</dbReference>
<evidence type="ECO:0000256" key="2">
    <source>
        <dbReference type="SAM" id="MobiDB-lite"/>
    </source>
</evidence>
<feature type="region of interest" description="Disordered" evidence="2">
    <location>
        <begin position="460"/>
        <end position="488"/>
    </location>
</feature>
<dbReference type="InterPro" id="IPR029480">
    <property type="entry name" value="Transpos_assoc"/>
</dbReference>
<organism evidence="4 5">
    <name type="scientific">Vicia faba</name>
    <name type="common">Broad bean</name>
    <name type="synonym">Faba vulgaris</name>
    <dbReference type="NCBI Taxonomy" id="3906"/>
    <lineage>
        <taxon>Eukaryota</taxon>
        <taxon>Viridiplantae</taxon>
        <taxon>Streptophyta</taxon>
        <taxon>Embryophyta</taxon>
        <taxon>Tracheophyta</taxon>
        <taxon>Spermatophyta</taxon>
        <taxon>Magnoliopsida</taxon>
        <taxon>eudicotyledons</taxon>
        <taxon>Gunneridae</taxon>
        <taxon>Pentapetalae</taxon>
        <taxon>rosids</taxon>
        <taxon>fabids</taxon>
        <taxon>Fabales</taxon>
        <taxon>Fabaceae</taxon>
        <taxon>Papilionoideae</taxon>
        <taxon>50 kb inversion clade</taxon>
        <taxon>NPAAA clade</taxon>
        <taxon>Hologalegina</taxon>
        <taxon>IRL clade</taxon>
        <taxon>Fabeae</taxon>
        <taxon>Vicia</taxon>
    </lineage>
</organism>
<feature type="domain" description="Transposase-associated" evidence="3">
    <location>
        <begin position="4"/>
        <end position="77"/>
    </location>
</feature>
<feature type="coiled-coil region" evidence="1">
    <location>
        <begin position="358"/>
        <end position="396"/>
    </location>
</feature>
<evidence type="ECO:0000259" key="3">
    <source>
        <dbReference type="Pfam" id="PF13963"/>
    </source>
</evidence>
<evidence type="ECO:0000256" key="1">
    <source>
        <dbReference type="SAM" id="Coils"/>
    </source>
</evidence>
<evidence type="ECO:0000313" key="5">
    <source>
        <dbReference type="Proteomes" id="UP001157006"/>
    </source>
</evidence>